<dbReference type="AlphaFoldDB" id="A0A166TKK9"/>
<reference evidence="1 2" key="1">
    <citation type="journal article" date="2016" name="Mol. Biol. Evol.">
        <title>Comparative Genomics of Early-Diverging Mushroom-Forming Fungi Provides Insights into the Origins of Lignocellulose Decay Capabilities.</title>
        <authorList>
            <person name="Nagy L.G."/>
            <person name="Riley R."/>
            <person name="Tritt A."/>
            <person name="Adam C."/>
            <person name="Daum C."/>
            <person name="Floudas D."/>
            <person name="Sun H."/>
            <person name="Yadav J.S."/>
            <person name="Pangilinan J."/>
            <person name="Larsson K.H."/>
            <person name="Matsuura K."/>
            <person name="Barry K."/>
            <person name="Labutti K."/>
            <person name="Kuo R."/>
            <person name="Ohm R.A."/>
            <person name="Bhattacharya S.S."/>
            <person name="Shirouzu T."/>
            <person name="Yoshinaga Y."/>
            <person name="Martin F.M."/>
            <person name="Grigoriev I.V."/>
            <person name="Hibbett D.S."/>
        </authorList>
    </citation>
    <scope>NUCLEOTIDE SEQUENCE [LARGE SCALE GENOMIC DNA]</scope>
    <source>
        <strain evidence="1 2">CBS 109695</strain>
    </source>
</reference>
<proteinExistence type="predicted"/>
<gene>
    <name evidence="1" type="ORF">FIBSPDRAFT_945650</name>
</gene>
<organism evidence="1 2">
    <name type="scientific">Athelia psychrophila</name>
    <dbReference type="NCBI Taxonomy" id="1759441"/>
    <lineage>
        <taxon>Eukaryota</taxon>
        <taxon>Fungi</taxon>
        <taxon>Dikarya</taxon>
        <taxon>Basidiomycota</taxon>
        <taxon>Agaricomycotina</taxon>
        <taxon>Agaricomycetes</taxon>
        <taxon>Agaricomycetidae</taxon>
        <taxon>Atheliales</taxon>
        <taxon>Atheliaceae</taxon>
        <taxon>Athelia</taxon>
    </lineage>
</organism>
<dbReference type="Proteomes" id="UP000076532">
    <property type="component" value="Unassembled WGS sequence"/>
</dbReference>
<protein>
    <submittedName>
        <fullName evidence="1">Uncharacterized protein</fullName>
    </submittedName>
</protein>
<keyword evidence="2" id="KW-1185">Reference proteome</keyword>
<dbReference type="EMBL" id="KV417492">
    <property type="protein sequence ID" value="KZP30717.1"/>
    <property type="molecule type" value="Genomic_DNA"/>
</dbReference>
<name>A0A166TKK9_9AGAM</name>
<evidence type="ECO:0000313" key="2">
    <source>
        <dbReference type="Proteomes" id="UP000076532"/>
    </source>
</evidence>
<accession>A0A166TKK9</accession>
<evidence type="ECO:0000313" key="1">
    <source>
        <dbReference type="EMBL" id="KZP30717.1"/>
    </source>
</evidence>
<sequence>MWPYIIKRRFLCSGTCLHVLSSGRQHAHAFSAPPSWPDAKHIWSKYRGRSSSRRGSCYPRSHRPRQVLRRGKRFGYSFSCCGRYYQGSGYFSLSAYSTLLPKKSCPNSNSFFSSYRRRYGGHPSNYFFVDLAHALSGRPARTTAVERSRPYHDEFLLPPHDGDSHPRHAC</sequence>